<dbReference type="GO" id="GO:0008270">
    <property type="term" value="F:zinc ion binding"/>
    <property type="evidence" value="ECO:0007669"/>
    <property type="project" value="UniProtKB-KW"/>
</dbReference>
<evidence type="ECO:0000256" key="6">
    <source>
        <dbReference type="SAM" id="MobiDB-lite"/>
    </source>
</evidence>
<evidence type="ECO:0000259" key="7">
    <source>
        <dbReference type="PROSITE" id="PS50103"/>
    </source>
</evidence>
<dbReference type="EMBL" id="BDIP01000356">
    <property type="protein sequence ID" value="GIQ81296.1"/>
    <property type="molecule type" value="Genomic_DNA"/>
</dbReference>
<keyword evidence="3 5" id="KW-0863">Zinc-finger</keyword>
<dbReference type="OrthoDB" id="423462at2759"/>
<dbReference type="PANTHER" id="PTHR12620">
    <property type="entry name" value="U2 SNRNP AUXILIARY FACTOR, SMALL SUBUNIT"/>
    <property type="match status" value="1"/>
</dbReference>
<sequence>MLDSIMSVSGTCVFRSSMSYRGGGRRDGGGRGPRRERIKETDRNTCPFFAKTGACRHGDRCERVHIQPKAGECDTLVLRHLYTLPEVVARSQGIVFTAEQRMAHLCQHFEDVFLELHKYGPVDAIHFAENQGVHMIGNIYIRFCEPMDCMRARQGILGLSICSLVSPPPLLTPRCNQFNTGSCSKGDQCNYLHVRYPDPVFAIKLFEYNHKYWSQKRGRVYRWKAEKYFENCGAFDQLLKELKEKEERGETTQEAPKAAPTAPERPAPAAPPRSKPSAPASRFGVESDRFARD</sequence>
<dbReference type="GO" id="GO:0000398">
    <property type="term" value="P:mRNA splicing, via spliceosome"/>
    <property type="evidence" value="ECO:0007669"/>
    <property type="project" value="InterPro"/>
</dbReference>
<dbReference type="Gene3D" id="3.30.70.330">
    <property type="match status" value="1"/>
</dbReference>
<feature type="domain" description="C3H1-type" evidence="7">
    <location>
        <begin position="40"/>
        <end position="68"/>
    </location>
</feature>
<keyword evidence="2" id="KW-0677">Repeat</keyword>
<feature type="zinc finger region" description="C3H1-type" evidence="5">
    <location>
        <begin position="40"/>
        <end position="68"/>
    </location>
</feature>
<dbReference type="InterPro" id="IPR012677">
    <property type="entry name" value="Nucleotide-bd_a/b_plait_sf"/>
</dbReference>
<evidence type="ECO:0000313" key="9">
    <source>
        <dbReference type="Proteomes" id="UP000265618"/>
    </source>
</evidence>
<organism evidence="8 9">
    <name type="scientific">Kipferlia bialata</name>
    <dbReference type="NCBI Taxonomy" id="797122"/>
    <lineage>
        <taxon>Eukaryota</taxon>
        <taxon>Metamonada</taxon>
        <taxon>Carpediemonas-like organisms</taxon>
        <taxon>Kipferlia</taxon>
    </lineage>
</organism>
<keyword evidence="1 5" id="KW-0479">Metal-binding</keyword>
<feature type="domain" description="C3H1-type" evidence="7">
    <location>
        <begin position="169"/>
        <end position="196"/>
    </location>
</feature>
<dbReference type="PROSITE" id="PS50103">
    <property type="entry name" value="ZF_C3H1"/>
    <property type="match status" value="2"/>
</dbReference>
<feature type="region of interest" description="Disordered" evidence="6">
    <location>
        <begin position="243"/>
        <end position="293"/>
    </location>
</feature>
<protein>
    <submittedName>
        <fullName evidence="8">U2 auxiliary factor small subunit</fullName>
    </submittedName>
</protein>
<dbReference type="Proteomes" id="UP000265618">
    <property type="component" value="Unassembled WGS sequence"/>
</dbReference>
<dbReference type="InterPro" id="IPR009145">
    <property type="entry name" value="U2AF_small"/>
</dbReference>
<evidence type="ECO:0000256" key="4">
    <source>
        <dbReference type="ARBA" id="ARBA00022833"/>
    </source>
</evidence>
<evidence type="ECO:0000256" key="5">
    <source>
        <dbReference type="PROSITE-ProRule" id="PRU00723"/>
    </source>
</evidence>
<accession>A0A9K3GGH8</accession>
<evidence type="ECO:0000256" key="2">
    <source>
        <dbReference type="ARBA" id="ARBA00022737"/>
    </source>
</evidence>
<dbReference type="PRINTS" id="PR01848">
    <property type="entry name" value="U2AUXFACTOR"/>
</dbReference>
<dbReference type="InterPro" id="IPR000571">
    <property type="entry name" value="Znf_CCCH"/>
</dbReference>
<reference evidence="8 9" key="1">
    <citation type="journal article" date="2018" name="PLoS ONE">
        <title>The draft genome of Kipferlia bialata reveals reductive genome evolution in fornicate parasites.</title>
        <authorList>
            <person name="Tanifuji G."/>
            <person name="Takabayashi S."/>
            <person name="Kume K."/>
            <person name="Takagi M."/>
            <person name="Nakayama T."/>
            <person name="Kamikawa R."/>
            <person name="Inagaki Y."/>
            <person name="Hashimoto T."/>
        </authorList>
    </citation>
    <scope>NUCLEOTIDE SEQUENCE [LARGE SCALE GENOMIC DNA]</scope>
    <source>
        <strain evidence="8">NY0173</strain>
    </source>
</reference>
<name>A0A9K3GGH8_9EUKA</name>
<gene>
    <name evidence="8" type="ORF">KIPB_002236</name>
</gene>
<evidence type="ECO:0000256" key="3">
    <source>
        <dbReference type="ARBA" id="ARBA00022771"/>
    </source>
</evidence>
<feature type="region of interest" description="Disordered" evidence="6">
    <location>
        <begin position="19"/>
        <end position="38"/>
    </location>
</feature>
<feature type="compositionally biased region" description="Pro residues" evidence="6">
    <location>
        <begin position="263"/>
        <end position="274"/>
    </location>
</feature>
<proteinExistence type="predicted"/>
<dbReference type="GO" id="GO:0003723">
    <property type="term" value="F:RNA binding"/>
    <property type="evidence" value="ECO:0007669"/>
    <property type="project" value="InterPro"/>
</dbReference>
<evidence type="ECO:0000256" key="1">
    <source>
        <dbReference type="ARBA" id="ARBA00022723"/>
    </source>
</evidence>
<comment type="caution">
    <text evidence="8">The sequence shown here is derived from an EMBL/GenBank/DDBJ whole genome shotgun (WGS) entry which is preliminary data.</text>
</comment>
<keyword evidence="4 5" id="KW-0862">Zinc</keyword>
<feature type="zinc finger region" description="C3H1-type" evidence="5">
    <location>
        <begin position="169"/>
        <end position="196"/>
    </location>
</feature>
<keyword evidence="9" id="KW-1185">Reference proteome</keyword>
<dbReference type="GO" id="GO:0089701">
    <property type="term" value="C:U2AF complex"/>
    <property type="evidence" value="ECO:0007669"/>
    <property type="project" value="InterPro"/>
</dbReference>
<dbReference type="AlphaFoldDB" id="A0A9K3GGH8"/>
<dbReference type="SMART" id="SM00356">
    <property type="entry name" value="ZnF_C3H1"/>
    <property type="match status" value="2"/>
</dbReference>
<dbReference type="Pfam" id="PF00642">
    <property type="entry name" value="zf-CCCH"/>
    <property type="match status" value="2"/>
</dbReference>
<feature type="compositionally biased region" description="Basic and acidic residues" evidence="6">
    <location>
        <begin position="24"/>
        <end position="38"/>
    </location>
</feature>
<evidence type="ECO:0000313" key="8">
    <source>
        <dbReference type="EMBL" id="GIQ81296.1"/>
    </source>
</evidence>
<feature type="compositionally biased region" description="Low complexity" evidence="6">
    <location>
        <begin position="252"/>
        <end position="262"/>
    </location>
</feature>